<dbReference type="SUPFAM" id="SSF55347">
    <property type="entry name" value="Glyceraldehyde-3-phosphate dehydrogenase-like, C-terminal domain"/>
    <property type="match status" value="1"/>
</dbReference>
<reference evidence="3 4" key="1">
    <citation type="submission" date="2019-04" db="EMBL/GenBank/DDBJ databases">
        <authorList>
            <person name="Van Vliet M D."/>
        </authorList>
    </citation>
    <scope>NUCLEOTIDE SEQUENCE [LARGE SCALE GENOMIC DNA]</scope>
    <source>
        <strain evidence="3 4">F1</strain>
    </source>
</reference>
<name>A0A6C2TX61_PONDE</name>
<dbReference type="PANTHER" id="PTHR43818">
    <property type="entry name" value="BCDNA.GH03377"/>
    <property type="match status" value="1"/>
</dbReference>
<dbReference type="EMBL" id="CAAHFG010000001">
    <property type="protein sequence ID" value="VGO11896.1"/>
    <property type="molecule type" value="Genomic_DNA"/>
</dbReference>
<accession>A0A6C2TX61</accession>
<dbReference type="Proteomes" id="UP000366872">
    <property type="component" value="Unassembled WGS sequence"/>
</dbReference>
<dbReference type="GO" id="GO:0000166">
    <property type="term" value="F:nucleotide binding"/>
    <property type="evidence" value="ECO:0007669"/>
    <property type="project" value="InterPro"/>
</dbReference>
<dbReference type="Pfam" id="PF01408">
    <property type="entry name" value="GFO_IDH_MocA"/>
    <property type="match status" value="1"/>
</dbReference>
<feature type="domain" description="Gfo/Idh/MocA-like oxidoreductase N-terminal" evidence="1">
    <location>
        <begin position="32"/>
        <end position="154"/>
    </location>
</feature>
<dbReference type="RefSeq" id="WP_136077609.1">
    <property type="nucleotide sequence ID" value="NZ_CAAHFG010000001.1"/>
</dbReference>
<evidence type="ECO:0000259" key="2">
    <source>
        <dbReference type="Pfam" id="PF19051"/>
    </source>
</evidence>
<organism evidence="3 4">
    <name type="scientific">Pontiella desulfatans</name>
    <dbReference type="NCBI Taxonomy" id="2750659"/>
    <lineage>
        <taxon>Bacteria</taxon>
        <taxon>Pseudomonadati</taxon>
        <taxon>Kiritimatiellota</taxon>
        <taxon>Kiritimatiellia</taxon>
        <taxon>Kiritimatiellales</taxon>
        <taxon>Pontiellaceae</taxon>
        <taxon>Pontiella</taxon>
    </lineage>
</organism>
<dbReference type="InterPro" id="IPR000683">
    <property type="entry name" value="Gfo/Idh/MocA-like_OxRdtase_N"/>
</dbReference>
<evidence type="ECO:0000259" key="1">
    <source>
        <dbReference type="Pfam" id="PF01408"/>
    </source>
</evidence>
<evidence type="ECO:0000313" key="4">
    <source>
        <dbReference type="Proteomes" id="UP000366872"/>
    </source>
</evidence>
<protein>
    <submittedName>
        <fullName evidence="3">Scyllo-inositol 2-dehydrogenase (NADP(+))</fullName>
    </submittedName>
</protein>
<dbReference type="Pfam" id="PF19051">
    <property type="entry name" value="GFO_IDH_MocA_C2"/>
    <property type="match status" value="1"/>
</dbReference>
<dbReference type="InterPro" id="IPR050463">
    <property type="entry name" value="Gfo/Idh/MocA_oxidrdct_glycsds"/>
</dbReference>
<proteinExistence type="predicted"/>
<dbReference type="PROSITE" id="PS51257">
    <property type="entry name" value="PROKAR_LIPOPROTEIN"/>
    <property type="match status" value="1"/>
</dbReference>
<dbReference type="Gene3D" id="3.30.360.10">
    <property type="entry name" value="Dihydrodipicolinate Reductase, domain 2"/>
    <property type="match status" value="1"/>
</dbReference>
<sequence length="457" mass="51844">MNLSRRTSLFAGGAVSACSLIPGKVLGANEKVNVAWIGVGGRGNRLLSNFERSGVMNVVALCDVDLKSSFVDEAKARFPKAYLYDDWRKLFDEKANAFDAVMVMVPDHSHFPVTMAAMALGKHVYTEKPLARTFQEIELMTQAAQRHGVVNQMGNQGFSGDNYFQFKAWKEAGVIQNVRHVDAFINNGFAWYPHHYDAKKAITGWPVGEPMPEHINWDAWMGTTPEHPYSTLYSRNKWRGWQQYGTGAFGDWGAHIFDTMHHFLEFGMPESIEVKTLKNKHELIFPEASTLGFKFPARNGLPAMTVDYYDGWNNLPPVPKEFEGREHDFHKDPGKFIFTDDLVFYGKHHGDPLQVVPYDRMREMLKAGELPRKWEDHSDHYANFLLACKGVEKARSPFSIAGPLSQFLILGSIAQRIGNPGETLAFDRAKNRFSNNDLANGLLKDTPRKGWEQYYEL</sequence>
<feature type="domain" description="Gfo/Idh/MocA-like oxidoreductase bacterial type C-terminal" evidence="2">
    <location>
        <begin position="188"/>
        <end position="277"/>
    </location>
</feature>
<evidence type="ECO:0000313" key="3">
    <source>
        <dbReference type="EMBL" id="VGO11896.1"/>
    </source>
</evidence>
<dbReference type="InterPro" id="IPR036291">
    <property type="entry name" value="NAD(P)-bd_dom_sf"/>
</dbReference>
<dbReference type="Gene3D" id="3.40.50.720">
    <property type="entry name" value="NAD(P)-binding Rossmann-like Domain"/>
    <property type="match status" value="1"/>
</dbReference>
<gene>
    <name evidence="3" type="primary">iolW_2</name>
    <name evidence="3" type="ORF">PDESU_00444</name>
</gene>
<dbReference type="AlphaFoldDB" id="A0A6C2TX61"/>
<keyword evidence="4" id="KW-1185">Reference proteome</keyword>
<dbReference type="PANTHER" id="PTHR43818:SF3">
    <property type="entry name" value="OXIDOREDUCTASE-RELATED"/>
    <property type="match status" value="1"/>
</dbReference>
<dbReference type="SUPFAM" id="SSF51735">
    <property type="entry name" value="NAD(P)-binding Rossmann-fold domains"/>
    <property type="match status" value="1"/>
</dbReference>
<dbReference type="InterPro" id="IPR043906">
    <property type="entry name" value="Gfo/Idh/MocA_OxRdtase_bact_C"/>
</dbReference>